<organism evidence="2 3">
    <name type="scientific">Paraburkholderia piptadeniae</name>
    <dbReference type="NCBI Taxonomy" id="1701573"/>
    <lineage>
        <taxon>Bacteria</taxon>
        <taxon>Pseudomonadati</taxon>
        <taxon>Pseudomonadota</taxon>
        <taxon>Betaproteobacteria</taxon>
        <taxon>Burkholderiales</taxon>
        <taxon>Burkholderiaceae</taxon>
        <taxon>Paraburkholderia</taxon>
    </lineage>
</organism>
<accession>A0A1N7RUJ3</accession>
<proteinExistence type="predicted"/>
<keyword evidence="3" id="KW-1185">Reference proteome</keyword>
<dbReference type="EMBL" id="CYGY02000019">
    <property type="protein sequence ID" value="SIT38786.1"/>
    <property type="molecule type" value="Genomic_DNA"/>
</dbReference>
<dbReference type="AlphaFoldDB" id="A0A1N7RUJ3"/>
<protein>
    <submittedName>
        <fullName evidence="2">Uncharacterized protein</fullName>
    </submittedName>
</protein>
<evidence type="ECO:0000256" key="1">
    <source>
        <dbReference type="SAM" id="MobiDB-lite"/>
    </source>
</evidence>
<evidence type="ECO:0000313" key="2">
    <source>
        <dbReference type="EMBL" id="SIT38786.1"/>
    </source>
</evidence>
<feature type="region of interest" description="Disordered" evidence="1">
    <location>
        <begin position="1"/>
        <end position="23"/>
    </location>
</feature>
<reference evidence="2" key="1">
    <citation type="submission" date="2016-12" db="EMBL/GenBank/DDBJ databases">
        <authorList>
            <person name="Moulin L."/>
        </authorList>
    </citation>
    <scope>NUCLEOTIDE SEQUENCE [LARGE SCALE GENOMIC DNA]</scope>
    <source>
        <strain evidence="2">STM 7183</strain>
    </source>
</reference>
<name>A0A1N7RUJ3_9BURK</name>
<gene>
    <name evidence="2" type="ORF">BN2476_190015</name>
</gene>
<comment type="caution">
    <text evidence="2">The sequence shown here is derived from an EMBL/GenBank/DDBJ whole genome shotgun (WGS) entry which is preliminary data.</text>
</comment>
<evidence type="ECO:0000313" key="3">
    <source>
        <dbReference type="Proteomes" id="UP000195569"/>
    </source>
</evidence>
<sequence>MGEAGTVWPVRRAADNGQRDAGMQWRNKSAAEIAKLLLGRVMSDSGLRTACIGRPSPGWTKSKQS</sequence>
<dbReference type="Proteomes" id="UP000195569">
    <property type="component" value="Unassembled WGS sequence"/>
</dbReference>